<protein>
    <submittedName>
        <fullName evidence="1">Uncharacterized protein</fullName>
    </submittedName>
</protein>
<dbReference type="RefSeq" id="WP_209977446.1">
    <property type="nucleotide sequence ID" value="NZ_JAGGLB010000037.1"/>
</dbReference>
<evidence type="ECO:0000313" key="1">
    <source>
        <dbReference type="EMBL" id="MBP1995657.1"/>
    </source>
</evidence>
<reference evidence="1 2" key="1">
    <citation type="submission" date="2021-03" db="EMBL/GenBank/DDBJ databases">
        <title>Genomic Encyclopedia of Type Strains, Phase IV (KMG-IV): sequencing the most valuable type-strain genomes for metagenomic binning, comparative biology and taxonomic classification.</title>
        <authorList>
            <person name="Goeker M."/>
        </authorList>
    </citation>
    <scope>NUCLEOTIDE SEQUENCE [LARGE SCALE GENOMIC DNA]</scope>
    <source>
        <strain evidence="1 2">DSM 26048</strain>
    </source>
</reference>
<keyword evidence="2" id="KW-1185">Reference proteome</keyword>
<gene>
    <name evidence="1" type="ORF">J2Z66_007299</name>
</gene>
<name>A0ABS4J758_9BACL</name>
<proteinExistence type="predicted"/>
<dbReference type="Proteomes" id="UP001519287">
    <property type="component" value="Unassembled WGS sequence"/>
</dbReference>
<organism evidence="1 2">
    <name type="scientific">Paenibacillus eucommiae</name>
    <dbReference type="NCBI Taxonomy" id="1355755"/>
    <lineage>
        <taxon>Bacteria</taxon>
        <taxon>Bacillati</taxon>
        <taxon>Bacillota</taxon>
        <taxon>Bacilli</taxon>
        <taxon>Bacillales</taxon>
        <taxon>Paenibacillaceae</taxon>
        <taxon>Paenibacillus</taxon>
    </lineage>
</organism>
<evidence type="ECO:0000313" key="2">
    <source>
        <dbReference type="Proteomes" id="UP001519287"/>
    </source>
</evidence>
<dbReference type="EMBL" id="JAGGLB010000037">
    <property type="protein sequence ID" value="MBP1995657.1"/>
    <property type="molecule type" value="Genomic_DNA"/>
</dbReference>
<comment type="caution">
    <text evidence="1">The sequence shown here is derived from an EMBL/GenBank/DDBJ whole genome shotgun (WGS) entry which is preliminary data.</text>
</comment>
<accession>A0ABS4J758</accession>
<sequence length="56" mass="5972">MGLLLDSIKLVNTQKGKPEVAADLLPSDSDSTVISQDSATADTINSELRLVKTEQN</sequence>